<evidence type="ECO:0000313" key="4">
    <source>
        <dbReference type="Proteomes" id="UP000724874"/>
    </source>
</evidence>
<sequence length="360" mass="40544">MGNVCFIESQEGKNFSVHFKTKGTDYATLATLSLDGKVIRSKCNLRREGHSTKFSHINTSKTTKRPFMFATIKTTDDEVYLDAALLSKSAANLYEISVTVRRIIHVMAKKRSDTNCDSEEHVPEIHQMHESFNKANAEQMHQVAYGKKEARNVKDTTGTYFTYDRREVIGQFIFKYRPRHILNLLHCFRVHQASTTQLEARQPAPIAREILMSESTIQAESEVAPIGVLAEEISGPPQGSIIVDSESRLEELPLEVEDLDPDDIPGLKRNNPAQSSNMVVQEDVPETKVKSEELKDIDLSSDDEDVKVLMAAVNKLREAKRKKKAALGNVKKRIKREISSGEPIFFKPGEAREVVDLTSD</sequence>
<evidence type="ECO:0000313" key="3">
    <source>
        <dbReference type="EMBL" id="KAF8910514.1"/>
    </source>
</evidence>
<feature type="domain" description="DUF7918" evidence="2">
    <location>
        <begin position="4"/>
        <end position="187"/>
    </location>
</feature>
<dbReference type="OrthoDB" id="3364132at2759"/>
<accession>A0A9P5TS20</accession>
<dbReference type="PANTHER" id="PTHR36223:SF1">
    <property type="entry name" value="TRANSCRIPTION ELONGATION FACTOR EAF N-TERMINAL DOMAIN-CONTAINING PROTEIN"/>
    <property type="match status" value="1"/>
</dbReference>
<dbReference type="AlphaFoldDB" id="A0A9P5TS20"/>
<evidence type="ECO:0000256" key="1">
    <source>
        <dbReference type="SAM" id="MobiDB-lite"/>
    </source>
</evidence>
<protein>
    <recommendedName>
        <fullName evidence="2">DUF7918 domain-containing protein</fullName>
    </recommendedName>
</protein>
<dbReference type="EMBL" id="JADNYJ010000006">
    <property type="protein sequence ID" value="KAF8910514.1"/>
    <property type="molecule type" value="Genomic_DNA"/>
</dbReference>
<feature type="region of interest" description="Disordered" evidence="1">
    <location>
        <begin position="261"/>
        <end position="289"/>
    </location>
</feature>
<dbReference type="Proteomes" id="UP000724874">
    <property type="component" value="Unassembled WGS sequence"/>
</dbReference>
<keyword evidence="4" id="KW-1185">Reference proteome</keyword>
<organism evidence="3 4">
    <name type="scientific">Gymnopilus junonius</name>
    <name type="common">Spectacular rustgill mushroom</name>
    <name type="synonym">Gymnopilus spectabilis subsp. junonius</name>
    <dbReference type="NCBI Taxonomy" id="109634"/>
    <lineage>
        <taxon>Eukaryota</taxon>
        <taxon>Fungi</taxon>
        <taxon>Dikarya</taxon>
        <taxon>Basidiomycota</taxon>
        <taxon>Agaricomycotina</taxon>
        <taxon>Agaricomycetes</taxon>
        <taxon>Agaricomycetidae</taxon>
        <taxon>Agaricales</taxon>
        <taxon>Agaricineae</taxon>
        <taxon>Hymenogastraceae</taxon>
        <taxon>Gymnopilus</taxon>
    </lineage>
</organism>
<gene>
    <name evidence="3" type="ORF">CPB84DRAFT_1763855</name>
</gene>
<dbReference type="Pfam" id="PF25534">
    <property type="entry name" value="DUF7918"/>
    <property type="match status" value="1"/>
</dbReference>
<dbReference type="InterPro" id="IPR057678">
    <property type="entry name" value="DUF7918"/>
</dbReference>
<name>A0A9P5TS20_GYMJU</name>
<comment type="caution">
    <text evidence="3">The sequence shown here is derived from an EMBL/GenBank/DDBJ whole genome shotgun (WGS) entry which is preliminary data.</text>
</comment>
<evidence type="ECO:0000259" key="2">
    <source>
        <dbReference type="Pfam" id="PF25534"/>
    </source>
</evidence>
<dbReference type="PANTHER" id="PTHR36223">
    <property type="entry name" value="BETA-LACTAMASE-TYPE TRANSPEPTIDASE FOLD DOMAIN CONTAINING PROTEIN"/>
    <property type="match status" value="1"/>
</dbReference>
<proteinExistence type="predicted"/>
<reference evidence="3" key="1">
    <citation type="submission" date="2020-11" db="EMBL/GenBank/DDBJ databases">
        <authorList>
            <consortium name="DOE Joint Genome Institute"/>
            <person name="Ahrendt S."/>
            <person name="Riley R."/>
            <person name="Andreopoulos W."/>
            <person name="LaButti K."/>
            <person name="Pangilinan J."/>
            <person name="Ruiz-duenas F.J."/>
            <person name="Barrasa J.M."/>
            <person name="Sanchez-Garcia M."/>
            <person name="Camarero S."/>
            <person name="Miyauchi S."/>
            <person name="Serrano A."/>
            <person name="Linde D."/>
            <person name="Babiker R."/>
            <person name="Drula E."/>
            <person name="Ayuso-Fernandez I."/>
            <person name="Pacheco R."/>
            <person name="Padilla G."/>
            <person name="Ferreira P."/>
            <person name="Barriuso J."/>
            <person name="Kellner H."/>
            <person name="Castanera R."/>
            <person name="Alfaro M."/>
            <person name="Ramirez L."/>
            <person name="Pisabarro A.G."/>
            <person name="Kuo A."/>
            <person name="Tritt A."/>
            <person name="Lipzen A."/>
            <person name="He G."/>
            <person name="Yan M."/>
            <person name="Ng V."/>
            <person name="Cullen D."/>
            <person name="Martin F."/>
            <person name="Rosso M.-N."/>
            <person name="Henrissat B."/>
            <person name="Hibbett D."/>
            <person name="Martinez A.T."/>
            <person name="Grigoriev I.V."/>
        </authorList>
    </citation>
    <scope>NUCLEOTIDE SEQUENCE</scope>
    <source>
        <strain evidence="3">AH 44721</strain>
    </source>
</reference>